<sequence>MEGEQVMYTYIIFYIEGGDNYDGRVIKVNKHIVTYLRGKDWGVEEKRKKKSWRQEEEEEEEEGKANPTRRFQTPKTRKTDGMKMLGDLPLSSHHHQQQQHHMSSALASGYPTRGDIHHIPDALSKDM</sequence>
<evidence type="ECO:0000313" key="2">
    <source>
        <dbReference type="EMBL" id="EEQ28382.1"/>
    </source>
</evidence>
<dbReference type="AlphaFoldDB" id="C5FEQ8"/>
<accession>C5FEQ8</accession>
<protein>
    <submittedName>
        <fullName evidence="2">Uncharacterized protein</fullName>
    </submittedName>
</protein>
<feature type="region of interest" description="Disordered" evidence="1">
    <location>
        <begin position="44"/>
        <end position="127"/>
    </location>
</feature>
<organism evidence="2 3">
    <name type="scientific">Arthroderma otae (strain ATCC MYA-4605 / CBS 113480)</name>
    <name type="common">Microsporum canis</name>
    <dbReference type="NCBI Taxonomy" id="554155"/>
    <lineage>
        <taxon>Eukaryota</taxon>
        <taxon>Fungi</taxon>
        <taxon>Dikarya</taxon>
        <taxon>Ascomycota</taxon>
        <taxon>Pezizomycotina</taxon>
        <taxon>Eurotiomycetes</taxon>
        <taxon>Eurotiomycetidae</taxon>
        <taxon>Onygenales</taxon>
        <taxon>Arthrodermataceae</taxon>
        <taxon>Microsporum</taxon>
    </lineage>
</organism>
<evidence type="ECO:0000313" key="3">
    <source>
        <dbReference type="Proteomes" id="UP000002035"/>
    </source>
</evidence>
<proteinExistence type="predicted"/>
<feature type="compositionally biased region" description="Basic and acidic residues" evidence="1">
    <location>
        <begin position="114"/>
        <end position="127"/>
    </location>
</feature>
<dbReference type="EMBL" id="DS995701">
    <property type="protein sequence ID" value="EEQ28382.1"/>
    <property type="molecule type" value="Genomic_DNA"/>
</dbReference>
<evidence type="ECO:0000256" key="1">
    <source>
        <dbReference type="SAM" id="MobiDB-lite"/>
    </source>
</evidence>
<name>C5FEQ8_ARTOC</name>
<reference evidence="3" key="1">
    <citation type="journal article" date="2012" name="MBio">
        <title>Comparative genome analysis of Trichophyton rubrum and related dermatophytes reveals candidate genes involved in infection.</title>
        <authorList>
            <person name="Martinez D.A."/>
            <person name="Oliver B.G."/>
            <person name="Graeser Y."/>
            <person name="Goldberg J.M."/>
            <person name="Li W."/>
            <person name="Martinez-Rossi N.M."/>
            <person name="Monod M."/>
            <person name="Shelest E."/>
            <person name="Barton R.C."/>
            <person name="Birch E."/>
            <person name="Brakhage A.A."/>
            <person name="Chen Z."/>
            <person name="Gurr S.J."/>
            <person name="Heiman D."/>
            <person name="Heitman J."/>
            <person name="Kosti I."/>
            <person name="Rossi A."/>
            <person name="Saif S."/>
            <person name="Samalova M."/>
            <person name="Saunders C.W."/>
            <person name="Shea T."/>
            <person name="Summerbell R.C."/>
            <person name="Xu J."/>
            <person name="Young S."/>
            <person name="Zeng Q."/>
            <person name="Birren B.W."/>
            <person name="Cuomo C.A."/>
            <person name="White T.C."/>
        </authorList>
    </citation>
    <scope>NUCLEOTIDE SEQUENCE [LARGE SCALE GENOMIC DNA]</scope>
    <source>
        <strain evidence="3">ATCC MYA-4605 / CBS 113480</strain>
    </source>
</reference>
<keyword evidence="3" id="KW-1185">Reference proteome</keyword>
<dbReference type="HOGENOM" id="CLU_1970019_0_0_1"/>
<dbReference type="RefSeq" id="XP_002851166.1">
    <property type="nucleotide sequence ID" value="XM_002851120.1"/>
</dbReference>
<dbReference type="Proteomes" id="UP000002035">
    <property type="component" value="Unassembled WGS sequence"/>
</dbReference>
<dbReference type="VEuPathDB" id="FungiDB:MCYG_01270"/>
<gene>
    <name evidence="2" type="ORF">MCYG_01270</name>
</gene>
<dbReference type="GeneID" id="9228787"/>